<organism evidence="2 3">
    <name type="scientific">Phytophthora nicotianae (strain INRA-310)</name>
    <name type="common">Phytophthora parasitica</name>
    <dbReference type="NCBI Taxonomy" id="761204"/>
    <lineage>
        <taxon>Eukaryota</taxon>
        <taxon>Sar</taxon>
        <taxon>Stramenopiles</taxon>
        <taxon>Oomycota</taxon>
        <taxon>Peronosporomycetes</taxon>
        <taxon>Peronosporales</taxon>
        <taxon>Peronosporaceae</taxon>
        <taxon>Phytophthora</taxon>
    </lineage>
</organism>
<feature type="compositionally biased region" description="Pro residues" evidence="1">
    <location>
        <begin position="127"/>
        <end position="137"/>
    </location>
</feature>
<reference evidence="2 3" key="2">
    <citation type="submission" date="2013-11" db="EMBL/GenBank/DDBJ databases">
        <title>The Genome Sequence of Phytophthora parasitica INRA-310.</title>
        <authorList>
            <consortium name="The Broad Institute Genomics Platform"/>
            <person name="Russ C."/>
            <person name="Tyler B."/>
            <person name="Panabieres F."/>
            <person name="Shan W."/>
            <person name="Tripathy S."/>
            <person name="Grunwald N."/>
            <person name="Machado M."/>
            <person name="Johnson C.S."/>
            <person name="Arredondo F."/>
            <person name="Hong C."/>
            <person name="Coffey M."/>
            <person name="Young S.K."/>
            <person name="Zeng Q."/>
            <person name="Gargeya S."/>
            <person name="Fitzgerald M."/>
            <person name="Abouelleil A."/>
            <person name="Alvarado L."/>
            <person name="Chapman S.B."/>
            <person name="Gainer-Dewar J."/>
            <person name="Goldberg J."/>
            <person name="Griggs A."/>
            <person name="Gujja S."/>
            <person name="Hansen M."/>
            <person name="Howarth C."/>
            <person name="Imamovic A."/>
            <person name="Ireland A."/>
            <person name="Larimer J."/>
            <person name="McCowan C."/>
            <person name="Murphy C."/>
            <person name="Pearson M."/>
            <person name="Poon T.W."/>
            <person name="Priest M."/>
            <person name="Roberts A."/>
            <person name="Saif S."/>
            <person name="Shea T."/>
            <person name="Sykes S."/>
            <person name="Wortman J."/>
            <person name="Nusbaum C."/>
            <person name="Birren B."/>
        </authorList>
    </citation>
    <scope>NUCLEOTIDE SEQUENCE [LARGE SCALE GENOMIC DNA]</scope>
    <source>
        <strain evidence="2 3">INRA-310</strain>
    </source>
</reference>
<protein>
    <submittedName>
        <fullName evidence="2">Uncharacterized protein</fullName>
    </submittedName>
</protein>
<feature type="compositionally biased region" description="Basic and acidic residues" evidence="1">
    <location>
        <begin position="172"/>
        <end position="181"/>
    </location>
</feature>
<evidence type="ECO:0000313" key="2">
    <source>
        <dbReference type="EMBL" id="ETN21680.1"/>
    </source>
</evidence>
<dbReference type="AlphaFoldDB" id="W2RAV4"/>
<evidence type="ECO:0000256" key="1">
    <source>
        <dbReference type="SAM" id="MobiDB-lite"/>
    </source>
</evidence>
<evidence type="ECO:0000313" key="3">
    <source>
        <dbReference type="Proteomes" id="UP000018817"/>
    </source>
</evidence>
<dbReference type="VEuPathDB" id="FungiDB:PPTG_01809"/>
<reference evidence="3" key="1">
    <citation type="submission" date="2011-12" db="EMBL/GenBank/DDBJ databases">
        <authorList>
            <consortium name="The Broad Institute Genome Sequencing Platform"/>
            <person name="Russ C."/>
            <person name="Tyler B."/>
            <person name="Panabieres F."/>
            <person name="Shan W."/>
            <person name="Tripathy S."/>
            <person name="Grunwald N."/>
            <person name="Machado M."/>
            <person name="Young S.K."/>
            <person name="Zeng Q."/>
            <person name="Gargeya S."/>
            <person name="Fitzgerald M."/>
            <person name="Haas B."/>
            <person name="Abouelleil A."/>
            <person name="Alvarado L."/>
            <person name="Arachchi H.M."/>
            <person name="Berlin A."/>
            <person name="Chapman S.B."/>
            <person name="Gearin G."/>
            <person name="Goldberg J."/>
            <person name="Griggs A."/>
            <person name="Gujja S."/>
            <person name="Hansen M."/>
            <person name="Heiman D."/>
            <person name="Howarth C."/>
            <person name="Larimer J."/>
            <person name="Lui A."/>
            <person name="MacDonald P.J.P."/>
            <person name="McCowen C."/>
            <person name="Montmayeur A."/>
            <person name="Murphy C."/>
            <person name="Neiman D."/>
            <person name="Pearson M."/>
            <person name="Priest M."/>
            <person name="Roberts A."/>
            <person name="Saif S."/>
            <person name="Shea T."/>
            <person name="Sisk P."/>
            <person name="Stolte C."/>
            <person name="Sykes S."/>
            <person name="Wortman J."/>
            <person name="Nusbaum C."/>
            <person name="Birren B."/>
        </authorList>
    </citation>
    <scope>NUCLEOTIDE SEQUENCE [LARGE SCALE GENOMIC DNA]</scope>
    <source>
        <strain evidence="3">INRA-310</strain>
    </source>
</reference>
<proteinExistence type="predicted"/>
<dbReference type="EMBL" id="KI669563">
    <property type="protein sequence ID" value="ETN21680.1"/>
    <property type="molecule type" value="Genomic_DNA"/>
</dbReference>
<dbReference type="OMA" id="KMLWHEL"/>
<sequence>MNAPDEKTFKMLWHELKKTDWDSRRPKGLAEAHNDTMMFARRSGLLCYTSPPPPRHGKRRFVHRCLLTSPPQPPELIEEIQSQPETYDTGHGDESAGVTPPGLVPLLSPATPVSGLALPEPVADPEVPAPASEPAPPVSCSEPVSLVDDMEPESPLPVNTNTEECPAEGEEESKNDGDTRNDFGPSDSFMAALRSKRLFGDVVDDDVNICEDVVRDEGEDDGVNEEAMDVLAALMEFESDVDSDVEFEDKSDAFQQDDDAMRRLEWRVYDQAHSDELQLDKAAELYSGSFGVTRSAGAYVESPTGMFFVLLSSEATVGAHRQ</sequence>
<accession>W2RAV4</accession>
<feature type="region of interest" description="Disordered" evidence="1">
    <location>
        <begin position="67"/>
        <end position="187"/>
    </location>
</feature>
<name>W2RAV4_PHYN3</name>
<dbReference type="RefSeq" id="XP_008893444.1">
    <property type="nucleotide sequence ID" value="XM_008895196.1"/>
</dbReference>
<gene>
    <name evidence="2" type="ORF">PPTG_01809</name>
</gene>
<dbReference type="GeneID" id="20172080"/>
<dbReference type="Proteomes" id="UP000018817">
    <property type="component" value="Unassembled WGS sequence"/>
</dbReference>